<feature type="transmembrane region" description="Helical" evidence="1">
    <location>
        <begin position="237"/>
        <end position="257"/>
    </location>
</feature>
<feature type="transmembrane region" description="Helical" evidence="1">
    <location>
        <begin position="433"/>
        <end position="454"/>
    </location>
</feature>
<feature type="transmembrane region" description="Helical" evidence="1">
    <location>
        <begin position="307"/>
        <end position="325"/>
    </location>
</feature>
<evidence type="ECO:0000313" key="3">
    <source>
        <dbReference type="Proteomes" id="UP001499938"/>
    </source>
</evidence>
<feature type="transmembrane region" description="Helical" evidence="1">
    <location>
        <begin position="53"/>
        <end position="73"/>
    </location>
</feature>
<accession>A0ABN2LIN4</accession>
<gene>
    <name evidence="2" type="ORF">GCM10009811_13080</name>
</gene>
<comment type="caution">
    <text evidence="2">The sequence shown here is derived from an EMBL/GenBank/DDBJ whole genome shotgun (WGS) entry which is preliminary data.</text>
</comment>
<feature type="transmembrane region" description="Helical" evidence="1">
    <location>
        <begin position="337"/>
        <end position="356"/>
    </location>
</feature>
<reference evidence="2 3" key="1">
    <citation type="journal article" date="2019" name="Int. J. Syst. Evol. Microbiol.">
        <title>The Global Catalogue of Microorganisms (GCM) 10K type strain sequencing project: providing services to taxonomists for standard genome sequencing and annotation.</title>
        <authorList>
            <consortium name="The Broad Institute Genomics Platform"/>
            <consortium name="The Broad Institute Genome Sequencing Center for Infectious Disease"/>
            <person name="Wu L."/>
            <person name="Ma J."/>
        </authorList>
    </citation>
    <scope>NUCLEOTIDE SEQUENCE [LARGE SCALE GENOMIC DNA]</scope>
    <source>
        <strain evidence="2 3">JCM 15592</strain>
    </source>
</reference>
<feature type="transmembrane region" description="Helical" evidence="1">
    <location>
        <begin position="368"/>
        <end position="389"/>
    </location>
</feature>
<evidence type="ECO:0008006" key="4">
    <source>
        <dbReference type="Google" id="ProtNLM"/>
    </source>
</evidence>
<feature type="transmembrane region" description="Helical" evidence="1">
    <location>
        <begin position="466"/>
        <end position="485"/>
    </location>
</feature>
<dbReference type="EMBL" id="BAAAPO010000021">
    <property type="protein sequence ID" value="GAA1789490.1"/>
    <property type="molecule type" value="Genomic_DNA"/>
</dbReference>
<keyword evidence="3" id="KW-1185">Reference proteome</keyword>
<dbReference type="Proteomes" id="UP001499938">
    <property type="component" value="Unassembled WGS sequence"/>
</dbReference>
<protein>
    <recommendedName>
        <fullName evidence="4">Glycosyltransferase RgtA/B/C/D-like domain-containing protein</fullName>
    </recommendedName>
</protein>
<feature type="transmembrane region" description="Helical" evidence="1">
    <location>
        <begin position="185"/>
        <end position="207"/>
    </location>
</feature>
<feature type="transmembrane region" description="Helical" evidence="1">
    <location>
        <begin position="550"/>
        <end position="572"/>
    </location>
</feature>
<feature type="transmembrane region" description="Helical" evidence="1">
    <location>
        <begin position="21"/>
        <end position="41"/>
    </location>
</feature>
<keyword evidence="1" id="KW-0472">Membrane</keyword>
<sequence>MNARIEQPADGIDRGTGLGAWLQRGVIGAGLWVLAVALLAVPLGGLGWWRPTLVWPLVVLAGVGIGVVVARVPAGRMARGPSLALVGVGLAAGWWAASTHSSQVLPRRDAGSNLQAAIALAETGHRLVSVPAVSIGGPSILEIPGVTLASPAFFEVGSSAAPAIQPQFVIGPAALYSLGHWIEGVGGALVMPPWFAALGILAIGLLVSLMAGGWWGPAAAGSCALIFPVLHTSRATYSEPLALLTLGAGFLAWLLAARFEDRRAGLLAGLLIGATCLVRIDGLREAILLLPVAALGIMQGRAWPRPLLLGTGLGVVLSFGAALALSNQYVGQIGPSLIPLGALGVLFGLLALALVVAHRRGMRMPGGLGRLLPGVLGLGTLLVGLSLAARPLFMTVRQDPADPGSRVVAGLQQRQGLPIDGGRTYAEQSVAWLSWYVGPVALVVALFALGLGLAHLGRRWTSGDALPAWTGPFVVAAGSTALTLWRPGITPDHPWADRRLIIALPFVAVLVVVAAARLWARGFRAVTRTEDAARQQAGLAEARQGGTPTALGRIAALMCVGALVVPATLATWPHRSERVERGSLSATGAVCHALSPGDVVIAIDSRAANEWPQVVRGMCGHPALSTTGGLRGDPVALRSALDAIATGVAKESGARLVLLAADSPAAITALGITNPPQASAVTVQEDDRLLVRRPDTLVPLTLDVWLAAYPRPAGE</sequence>
<keyword evidence="1" id="KW-0812">Transmembrane</keyword>
<organism evidence="2 3">
    <name type="scientific">Nostocoides veronense</name>
    <dbReference type="NCBI Taxonomy" id="330836"/>
    <lineage>
        <taxon>Bacteria</taxon>
        <taxon>Bacillati</taxon>
        <taxon>Actinomycetota</taxon>
        <taxon>Actinomycetes</taxon>
        <taxon>Micrococcales</taxon>
        <taxon>Intrasporangiaceae</taxon>
        <taxon>Nostocoides</taxon>
    </lineage>
</organism>
<evidence type="ECO:0000313" key="2">
    <source>
        <dbReference type="EMBL" id="GAA1789490.1"/>
    </source>
</evidence>
<name>A0ABN2LIN4_9MICO</name>
<dbReference type="RefSeq" id="WP_344082719.1">
    <property type="nucleotide sequence ID" value="NZ_BAAAPO010000021.1"/>
</dbReference>
<proteinExistence type="predicted"/>
<feature type="transmembrane region" description="Helical" evidence="1">
    <location>
        <begin position="500"/>
        <end position="520"/>
    </location>
</feature>
<keyword evidence="1" id="KW-1133">Transmembrane helix</keyword>
<evidence type="ECO:0000256" key="1">
    <source>
        <dbReference type="SAM" id="Phobius"/>
    </source>
</evidence>